<dbReference type="GO" id="GO:0008104">
    <property type="term" value="P:intracellular protein localization"/>
    <property type="evidence" value="ECO:0007669"/>
    <property type="project" value="TreeGrafter"/>
</dbReference>
<dbReference type="InterPro" id="IPR023362">
    <property type="entry name" value="PH-BEACH_dom"/>
</dbReference>
<dbReference type="PANTHER" id="PTHR13743">
    <property type="entry name" value="BEIGE/BEACH-RELATED"/>
    <property type="match status" value="1"/>
</dbReference>
<dbReference type="InterPro" id="IPR010508">
    <property type="entry name" value="NBEA-like_DUF1088"/>
</dbReference>
<dbReference type="Proteomes" id="UP001460270">
    <property type="component" value="Unassembled WGS sequence"/>
</dbReference>
<feature type="region of interest" description="Disordered" evidence="2">
    <location>
        <begin position="97"/>
        <end position="129"/>
    </location>
</feature>
<reference evidence="5" key="1">
    <citation type="submission" date="2024-04" db="EMBL/GenBank/DDBJ databases">
        <title>Salinicola lusitanus LLJ914,a marine bacterium isolated from the Okinawa Trough.</title>
        <authorList>
            <person name="Li J."/>
        </authorList>
    </citation>
    <scope>NUCLEOTIDE SEQUENCE [LARGE SCALE GENOMIC DNA]</scope>
</reference>
<dbReference type="PROSITE" id="PS51783">
    <property type="entry name" value="PH_BEACH"/>
    <property type="match status" value="1"/>
</dbReference>
<dbReference type="InterPro" id="IPR011993">
    <property type="entry name" value="PH-like_dom_sf"/>
</dbReference>
<evidence type="ECO:0000313" key="5">
    <source>
        <dbReference type="Proteomes" id="UP001460270"/>
    </source>
</evidence>
<comment type="caution">
    <text evidence="4">The sequence shown here is derived from an EMBL/GenBank/DDBJ whole genome shotgun (WGS) entry which is preliminary data.</text>
</comment>
<sequence length="358" mass="38206">MCPKSSRALACDPYVSAPIDQPSGLSEPWFEMTAYLHAASPPPEPTAVKRRCCPKEARSDLSPLLVRPCPLASAASVSGAAPLESVSVVSATDASQSTSTEPAAAGQIPASASLPSVPPLSPVTQNTTPSMSISERLEHALEKAAPLLREIFVDFAPFLSRTLLGSHGQELLIEGTSLVCMKSSSSVVELVMLLCSQSHCAQYAAEKREEEKMCDHLIRAAKYRDHVTSTQLIQKIVNILTDKHGAWGNSAKRGDVNTDVPAIEVGESPVNLSTTAHLVAPAVVVKGTLSVTSSELYFEVDDEEPSFKALDPKGFVLGYAYLKPAALAHRPSRALEHFLGPVSENVPLGFNPFVQNVR</sequence>
<name>A0AAW0PMF5_9GOBI</name>
<evidence type="ECO:0000313" key="4">
    <source>
        <dbReference type="EMBL" id="KAK7929461.1"/>
    </source>
</evidence>
<keyword evidence="1" id="KW-0853">WD repeat</keyword>
<dbReference type="AlphaFoldDB" id="A0AAW0PMF5"/>
<dbReference type="GO" id="GO:0019901">
    <property type="term" value="F:protein kinase binding"/>
    <property type="evidence" value="ECO:0007669"/>
    <property type="project" value="TreeGrafter"/>
</dbReference>
<dbReference type="GO" id="GO:0016020">
    <property type="term" value="C:membrane"/>
    <property type="evidence" value="ECO:0007669"/>
    <property type="project" value="TreeGrafter"/>
</dbReference>
<dbReference type="Pfam" id="PF06469">
    <property type="entry name" value="DUF1088"/>
    <property type="match status" value="1"/>
</dbReference>
<dbReference type="InterPro" id="IPR050865">
    <property type="entry name" value="BEACH_Domain"/>
</dbReference>
<dbReference type="Gene3D" id="2.30.29.30">
    <property type="entry name" value="Pleckstrin-homology domain (PH domain)/Phosphotyrosine-binding domain (PTB)"/>
    <property type="match status" value="1"/>
</dbReference>
<dbReference type="EMBL" id="JBBPFD010000004">
    <property type="protein sequence ID" value="KAK7929461.1"/>
    <property type="molecule type" value="Genomic_DNA"/>
</dbReference>
<evidence type="ECO:0000256" key="2">
    <source>
        <dbReference type="SAM" id="MobiDB-lite"/>
    </source>
</evidence>
<accession>A0AAW0PMF5</accession>
<dbReference type="PANTHER" id="PTHR13743:SF64">
    <property type="entry name" value="LIPOPOLYSACCHARIDE-RESPONSIVE AND BEIGE-LIKE ANCHOR PROTEIN"/>
    <property type="match status" value="1"/>
</dbReference>
<feature type="domain" description="BEACH-type PH" evidence="3">
    <location>
        <begin position="265"/>
        <end position="358"/>
    </location>
</feature>
<keyword evidence="5" id="KW-1185">Reference proteome</keyword>
<organism evidence="4 5">
    <name type="scientific">Mugilogobius chulae</name>
    <name type="common">yellowstripe goby</name>
    <dbReference type="NCBI Taxonomy" id="88201"/>
    <lineage>
        <taxon>Eukaryota</taxon>
        <taxon>Metazoa</taxon>
        <taxon>Chordata</taxon>
        <taxon>Craniata</taxon>
        <taxon>Vertebrata</taxon>
        <taxon>Euteleostomi</taxon>
        <taxon>Actinopterygii</taxon>
        <taxon>Neopterygii</taxon>
        <taxon>Teleostei</taxon>
        <taxon>Neoteleostei</taxon>
        <taxon>Acanthomorphata</taxon>
        <taxon>Gobiaria</taxon>
        <taxon>Gobiiformes</taxon>
        <taxon>Gobioidei</taxon>
        <taxon>Gobiidae</taxon>
        <taxon>Gobionellinae</taxon>
        <taxon>Mugilogobius</taxon>
    </lineage>
</organism>
<gene>
    <name evidence="4" type="ORF">WMY93_005856</name>
</gene>
<protein>
    <recommendedName>
        <fullName evidence="3">BEACH-type PH domain-containing protein</fullName>
    </recommendedName>
</protein>
<proteinExistence type="predicted"/>
<evidence type="ECO:0000259" key="3">
    <source>
        <dbReference type="PROSITE" id="PS51783"/>
    </source>
</evidence>
<dbReference type="GO" id="GO:0005829">
    <property type="term" value="C:cytosol"/>
    <property type="evidence" value="ECO:0007669"/>
    <property type="project" value="TreeGrafter"/>
</dbReference>
<evidence type="ECO:0000256" key="1">
    <source>
        <dbReference type="ARBA" id="ARBA00022574"/>
    </source>
</evidence>